<sequence>MLKKIVKNILLNLFAILLGVFIIFKVWWIHGGERFLGIIAFFLVPIGSLFLGISLTKIIVPTKTDISFSVLSDKDKYEILKSSIGSKKVKMINICYISLFLILFATTVFGLVLSLNKYEKYQLKTYGRIQKVKINNIEYKGKGSPYVFFDFYLDGKKYSTDLNQKNYSIGDSAIIIFSTDNTDIVEWAEDLSVIE</sequence>
<organism evidence="2 3">
    <name type="scientific">Chryseobacterium paridis</name>
    <dbReference type="NCBI Taxonomy" id="2800328"/>
    <lineage>
        <taxon>Bacteria</taxon>
        <taxon>Pseudomonadati</taxon>
        <taxon>Bacteroidota</taxon>
        <taxon>Flavobacteriia</taxon>
        <taxon>Flavobacteriales</taxon>
        <taxon>Weeksellaceae</taxon>
        <taxon>Chryseobacterium group</taxon>
        <taxon>Chryseobacterium</taxon>
    </lineage>
</organism>
<name>A0ABS1FSI2_9FLAO</name>
<evidence type="ECO:0000256" key="1">
    <source>
        <dbReference type="SAM" id="Phobius"/>
    </source>
</evidence>
<keyword evidence="3" id="KW-1185">Reference proteome</keyword>
<comment type="caution">
    <text evidence="2">The sequence shown here is derived from an EMBL/GenBank/DDBJ whole genome shotgun (WGS) entry which is preliminary data.</text>
</comment>
<feature type="transmembrane region" description="Helical" evidence="1">
    <location>
        <begin position="35"/>
        <end position="55"/>
    </location>
</feature>
<evidence type="ECO:0000313" key="3">
    <source>
        <dbReference type="Proteomes" id="UP000628669"/>
    </source>
</evidence>
<keyword evidence="1" id="KW-1133">Transmembrane helix</keyword>
<feature type="transmembrane region" description="Helical" evidence="1">
    <location>
        <begin position="9"/>
        <end position="29"/>
    </location>
</feature>
<reference evidence="3" key="1">
    <citation type="submission" date="2021-01" db="EMBL/GenBank/DDBJ databases">
        <title>Genome public.</title>
        <authorList>
            <person name="Liu C."/>
            <person name="Sun Q."/>
        </authorList>
    </citation>
    <scope>NUCLEOTIDE SEQUENCE [LARGE SCALE GENOMIC DNA]</scope>
    <source>
        <strain evidence="3">YIM B02567</strain>
    </source>
</reference>
<gene>
    <name evidence="2" type="ORF">JHL15_06470</name>
</gene>
<dbReference type="Proteomes" id="UP000628669">
    <property type="component" value="Unassembled WGS sequence"/>
</dbReference>
<keyword evidence="1" id="KW-0812">Transmembrane</keyword>
<dbReference type="RefSeq" id="WP_200244332.1">
    <property type="nucleotide sequence ID" value="NZ_JAENHK010000005.1"/>
</dbReference>
<feature type="transmembrane region" description="Helical" evidence="1">
    <location>
        <begin position="91"/>
        <end position="115"/>
    </location>
</feature>
<dbReference type="EMBL" id="JAENHK010000005">
    <property type="protein sequence ID" value="MBK1895390.1"/>
    <property type="molecule type" value="Genomic_DNA"/>
</dbReference>
<evidence type="ECO:0000313" key="2">
    <source>
        <dbReference type="EMBL" id="MBK1895390.1"/>
    </source>
</evidence>
<keyword evidence="1" id="KW-0472">Membrane</keyword>
<protein>
    <submittedName>
        <fullName evidence="2">Uncharacterized protein</fullName>
    </submittedName>
</protein>
<proteinExistence type="predicted"/>
<accession>A0ABS1FSI2</accession>